<keyword evidence="10" id="KW-1185">Reference proteome</keyword>
<evidence type="ECO:0000259" key="8">
    <source>
        <dbReference type="Pfam" id="PF00155"/>
    </source>
</evidence>
<evidence type="ECO:0000256" key="6">
    <source>
        <dbReference type="ARBA" id="ARBA00022898"/>
    </source>
</evidence>
<reference evidence="9 10" key="1">
    <citation type="submission" date="2020-08" db="EMBL/GenBank/DDBJ databases">
        <authorList>
            <person name="Seo M.-J."/>
        </authorList>
    </citation>
    <scope>NUCLEOTIDE SEQUENCE [LARGE SCALE GENOMIC DNA]</scope>
    <source>
        <strain evidence="9 10">MBLA0160</strain>
    </source>
</reference>
<comment type="subunit">
    <text evidence="3">Homodimer.</text>
</comment>
<evidence type="ECO:0000256" key="7">
    <source>
        <dbReference type="RuleBase" id="RU000481"/>
    </source>
</evidence>
<dbReference type="GO" id="GO:0006520">
    <property type="term" value="P:amino acid metabolic process"/>
    <property type="evidence" value="ECO:0007669"/>
    <property type="project" value="InterPro"/>
</dbReference>
<dbReference type="InterPro" id="IPR004838">
    <property type="entry name" value="NHTrfase_class1_PyrdxlP-BS"/>
</dbReference>
<keyword evidence="4 7" id="KW-0032">Aminotransferase</keyword>
<dbReference type="InterPro" id="IPR015421">
    <property type="entry name" value="PyrdxlP-dep_Trfase_major"/>
</dbReference>
<evidence type="ECO:0000256" key="3">
    <source>
        <dbReference type="ARBA" id="ARBA00011738"/>
    </source>
</evidence>
<name>A0A7J9SJV2_9EURY</name>
<dbReference type="PROSITE" id="PS00105">
    <property type="entry name" value="AA_TRANSFER_CLASS_1"/>
    <property type="match status" value="1"/>
</dbReference>
<evidence type="ECO:0000256" key="5">
    <source>
        <dbReference type="ARBA" id="ARBA00022679"/>
    </source>
</evidence>
<comment type="cofactor">
    <cofactor evidence="1 7">
        <name>pyridoxal 5'-phosphate</name>
        <dbReference type="ChEBI" id="CHEBI:597326"/>
    </cofactor>
</comment>
<dbReference type="EC" id="2.6.1.-" evidence="7"/>
<dbReference type="InterPro" id="IPR004839">
    <property type="entry name" value="Aminotransferase_I/II_large"/>
</dbReference>
<dbReference type="EMBL" id="JACKXD010000004">
    <property type="protein sequence ID" value="MBB6647195.1"/>
    <property type="molecule type" value="Genomic_DNA"/>
</dbReference>
<evidence type="ECO:0000313" key="9">
    <source>
        <dbReference type="EMBL" id="MBB6647195.1"/>
    </source>
</evidence>
<keyword evidence="5 7" id="KW-0808">Transferase</keyword>
<evidence type="ECO:0000256" key="2">
    <source>
        <dbReference type="ARBA" id="ARBA00007441"/>
    </source>
</evidence>
<dbReference type="FunFam" id="3.40.640.10:FF:000033">
    <property type="entry name" value="Aspartate aminotransferase"/>
    <property type="match status" value="1"/>
</dbReference>
<dbReference type="PANTHER" id="PTHR46383:SF3">
    <property type="entry name" value="ASPARTATE AMINOTRANSFERASE-RELATED"/>
    <property type="match status" value="1"/>
</dbReference>
<dbReference type="CDD" id="cd00609">
    <property type="entry name" value="AAT_like"/>
    <property type="match status" value="1"/>
</dbReference>
<dbReference type="InterPro" id="IPR015422">
    <property type="entry name" value="PyrdxlP-dep_Trfase_small"/>
</dbReference>
<dbReference type="InterPro" id="IPR050596">
    <property type="entry name" value="AspAT/PAT-like"/>
</dbReference>
<protein>
    <recommendedName>
        <fullName evidence="7">Aminotransferase</fullName>
        <ecNumber evidence="7">2.6.1.-</ecNumber>
    </recommendedName>
</protein>
<dbReference type="GO" id="GO:0008483">
    <property type="term" value="F:transaminase activity"/>
    <property type="evidence" value="ECO:0007669"/>
    <property type="project" value="UniProtKB-KW"/>
</dbReference>
<dbReference type="GO" id="GO:0030170">
    <property type="term" value="F:pyridoxal phosphate binding"/>
    <property type="evidence" value="ECO:0007669"/>
    <property type="project" value="InterPro"/>
</dbReference>
<dbReference type="AlphaFoldDB" id="A0A7J9SJV2"/>
<organism evidence="9 10">
    <name type="scientific">Halobellus ruber</name>
    <dbReference type="NCBI Taxonomy" id="2761102"/>
    <lineage>
        <taxon>Archaea</taxon>
        <taxon>Methanobacteriati</taxon>
        <taxon>Methanobacteriota</taxon>
        <taxon>Stenosarchaea group</taxon>
        <taxon>Halobacteria</taxon>
        <taxon>Halobacteriales</taxon>
        <taxon>Haloferacaceae</taxon>
        <taxon>Halobellus</taxon>
    </lineage>
</organism>
<evidence type="ECO:0000313" key="10">
    <source>
        <dbReference type="Proteomes" id="UP000546257"/>
    </source>
</evidence>
<evidence type="ECO:0000256" key="1">
    <source>
        <dbReference type="ARBA" id="ARBA00001933"/>
    </source>
</evidence>
<dbReference type="Proteomes" id="UP000546257">
    <property type="component" value="Unassembled WGS sequence"/>
</dbReference>
<dbReference type="Gene3D" id="3.90.1150.10">
    <property type="entry name" value="Aspartate Aminotransferase, domain 1"/>
    <property type="match status" value="1"/>
</dbReference>
<sequence>MSHTFEFTDRMARMPQSGIREIFDAAQAYNDLADLSIGEPDFATPEPVATAVADAIGDGTSGYTQTVGRADLRGAIAEKLANTNDIQADPVTEVMVTPGAMGALFAATQVLADSGDEVLLPDPYWSNYHGHIANTGADLVTVPTSAADDFVPRPEAIAERITDGTVGLILNTPNNPTGAVVPPSTLREIGDLLVEHDVWAILDETYEDLVYDGATHHSLASDDEFFERSITVHSFSKSYAMTGWRIGYATGPEDVIERMRVLQEHTVSCASEPAQVAAMAALDHPGVASRIHDAFASRRELILNRLTDIAGVDPGTPRGAFYVFADVSALTDDTSEFTKQLLSEGVAAVPGSVFGEAGEGFLRFSYANDQTVIRQAMDRFERAVETQ</sequence>
<dbReference type="Pfam" id="PF00155">
    <property type="entry name" value="Aminotran_1_2"/>
    <property type="match status" value="1"/>
</dbReference>
<gene>
    <name evidence="9" type="ORF">H5V44_13035</name>
</gene>
<proteinExistence type="inferred from homology"/>
<dbReference type="InterPro" id="IPR015424">
    <property type="entry name" value="PyrdxlP-dep_Trfase"/>
</dbReference>
<comment type="similarity">
    <text evidence="2 7">Belongs to the class-I pyridoxal-phosphate-dependent aminotransferase family.</text>
</comment>
<keyword evidence="6" id="KW-0663">Pyridoxal phosphate</keyword>
<evidence type="ECO:0000256" key="4">
    <source>
        <dbReference type="ARBA" id="ARBA00022576"/>
    </source>
</evidence>
<accession>A0A7J9SJV2</accession>
<dbReference type="SUPFAM" id="SSF53383">
    <property type="entry name" value="PLP-dependent transferases"/>
    <property type="match status" value="1"/>
</dbReference>
<dbReference type="Gene3D" id="3.40.640.10">
    <property type="entry name" value="Type I PLP-dependent aspartate aminotransferase-like (Major domain)"/>
    <property type="match status" value="1"/>
</dbReference>
<feature type="domain" description="Aminotransferase class I/classII large" evidence="8">
    <location>
        <begin position="31"/>
        <end position="379"/>
    </location>
</feature>
<dbReference type="PANTHER" id="PTHR46383">
    <property type="entry name" value="ASPARTATE AMINOTRANSFERASE"/>
    <property type="match status" value="1"/>
</dbReference>
<comment type="caution">
    <text evidence="9">The sequence shown here is derived from an EMBL/GenBank/DDBJ whole genome shotgun (WGS) entry which is preliminary data.</text>
</comment>